<feature type="domain" description="RRM" evidence="13">
    <location>
        <begin position="84"/>
        <end position="163"/>
    </location>
</feature>
<dbReference type="EMBL" id="JAFIRN010000009">
    <property type="protein sequence ID" value="KAG5842933.1"/>
    <property type="molecule type" value="Genomic_DNA"/>
</dbReference>
<comment type="similarity">
    <text evidence="3">Belongs to the RRM TRSPAP family.</text>
</comment>
<comment type="caution">
    <text evidence="14">The sequence shown here is derived from an EMBL/GenBank/DDBJ whole genome shotgun (WGS) entry which is preliminary data.</text>
</comment>
<keyword evidence="8" id="KW-0648">Protein biosynthesis</keyword>
<name>A0A9D3MC40_ANGAN</name>
<evidence type="ECO:0000259" key="13">
    <source>
        <dbReference type="PROSITE" id="PS50102"/>
    </source>
</evidence>
<gene>
    <name evidence="14" type="ORF">ANANG_G00183010</name>
</gene>
<dbReference type="SUPFAM" id="SSF54928">
    <property type="entry name" value="RNA-binding domain, RBD"/>
    <property type="match status" value="1"/>
</dbReference>
<evidence type="ECO:0000256" key="3">
    <source>
        <dbReference type="ARBA" id="ARBA00008920"/>
    </source>
</evidence>
<evidence type="ECO:0000256" key="10">
    <source>
        <dbReference type="ARBA" id="ARBA00033477"/>
    </source>
</evidence>
<reference evidence="14" key="1">
    <citation type="submission" date="2021-01" db="EMBL/GenBank/DDBJ databases">
        <title>A chromosome-scale assembly of European eel, Anguilla anguilla.</title>
        <authorList>
            <person name="Henkel C."/>
            <person name="Jong-Raadsen S.A."/>
            <person name="Dufour S."/>
            <person name="Weltzien F.-A."/>
            <person name="Palstra A.P."/>
            <person name="Pelster B."/>
            <person name="Spaink H.P."/>
            <person name="Van Den Thillart G.E."/>
            <person name="Jansen H."/>
            <person name="Zahm M."/>
            <person name="Klopp C."/>
            <person name="Cedric C."/>
            <person name="Louis A."/>
            <person name="Berthelot C."/>
            <person name="Parey E."/>
            <person name="Roest Crollius H."/>
            <person name="Montfort J."/>
            <person name="Robinson-Rechavi M."/>
            <person name="Bucao C."/>
            <person name="Bouchez O."/>
            <person name="Gislard M."/>
            <person name="Lluch J."/>
            <person name="Milhes M."/>
            <person name="Lampietro C."/>
            <person name="Lopez Roques C."/>
            <person name="Donnadieu C."/>
            <person name="Braasch I."/>
            <person name="Desvignes T."/>
            <person name="Postlethwait J."/>
            <person name="Bobe J."/>
            <person name="Guiguen Y."/>
            <person name="Dirks R."/>
        </authorList>
    </citation>
    <scope>NUCLEOTIDE SEQUENCE</scope>
    <source>
        <strain evidence="14">Tag_6206</strain>
        <tissue evidence="14">Liver</tissue>
    </source>
</reference>
<comment type="subcellular location">
    <subcellularLocation>
        <location evidence="2">Cytoplasm</location>
    </subcellularLocation>
    <subcellularLocation>
        <location evidence="1">Nucleus</location>
    </subcellularLocation>
</comment>
<feature type="domain" description="RRM" evidence="13">
    <location>
        <begin position="2"/>
        <end position="75"/>
    </location>
</feature>
<dbReference type="Gene3D" id="3.30.70.330">
    <property type="match status" value="2"/>
</dbReference>
<dbReference type="InterPro" id="IPR041085">
    <property type="entry name" value="TSAP1_C"/>
</dbReference>
<evidence type="ECO:0000256" key="9">
    <source>
        <dbReference type="ARBA" id="ARBA00023242"/>
    </source>
</evidence>
<sequence length="300" mass="34035">MSSLWMGNLEPYMDESFISRAFATMGELVTGGAAGYCFVELPNEATAERCLRKINGKLLPGATPPKRFKLNRATYGRQGESQCFSLFVGDLTPEVDDGMLYEFFYNLFPTCRGAKVVLDSMGNSKGCGFVQFPDQREQKRALEECQGAKGLGGKSLRLSLAANKMNRNSSSEERHSQSHSYTYSQNQYHQQHPTYYSNWGYDQSYTYAYDQVDPTPTSTQTYEEIEDDGLEDPNPTLDLLEVNRLFMDRSEELYDAMMDCHWQPLESSSGSPDSSRFSPEDMEYPLSHVTLSFSWDAYSH</sequence>
<evidence type="ECO:0000256" key="5">
    <source>
        <dbReference type="ARBA" id="ARBA00022490"/>
    </source>
</evidence>
<keyword evidence="5" id="KW-0963">Cytoplasm</keyword>
<keyword evidence="7 12" id="KW-0694">RNA-binding</keyword>
<dbReference type="GO" id="GO:0001514">
    <property type="term" value="P:selenocysteine incorporation"/>
    <property type="evidence" value="ECO:0007669"/>
    <property type="project" value="TreeGrafter"/>
</dbReference>
<keyword evidence="9" id="KW-0539">Nucleus</keyword>
<protein>
    <recommendedName>
        <fullName evidence="4">tRNA selenocysteine 1-associated protein 1</fullName>
    </recommendedName>
    <alternativeName>
        <fullName evidence="10">tRNA selenocysteine-associated protein 1</fullName>
    </alternativeName>
</protein>
<dbReference type="PANTHER" id="PTHR37457:SF2">
    <property type="entry name" value="TRNA SELENOCYSTEINE 1-ASSOCIATED PROTEIN 1"/>
    <property type="match status" value="1"/>
</dbReference>
<keyword evidence="6" id="KW-0677">Repeat</keyword>
<evidence type="ECO:0000256" key="8">
    <source>
        <dbReference type="ARBA" id="ARBA00022917"/>
    </source>
</evidence>
<evidence type="ECO:0000313" key="15">
    <source>
        <dbReference type="Proteomes" id="UP001044222"/>
    </source>
</evidence>
<proteinExistence type="inferred from homology"/>
<dbReference type="SMART" id="SM00360">
    <property type="entry name" value="RRM"/>
    <property type="match status" value="2"/>
</dbReference>
<evidence type="ECO:0000256" key="12">
    <source>
        <dbReference type="PROSITE-ProRule" id="PRU00176"/>
    </source>
</evidence>
<organism evidence="14 15">
    <name type="scientific">Anguilla anguilla</name>
    <name type="common">European freshwater eel</name>
    <name type="synonym">Muraena anguilla</name>
    <dbReference type="NCBI Taxonomy" id="7936"/>
    <lineage>
        <taxon>Eukaryota</taxon>
        <taxon>Metazoa</taxon>
        <taxon>Chordata</taxon>
        <taxon>Craniata</taxon>
        <taxon>Vertebrata</taxon>
        <taxon>Euteleostomi</taxon>
        <taxon>Actinopterygii</taxon>
        <taxon>Neopterygii</taxon>
        <taxon>Teleostei</taxon>
        <taxon>Anguilliformes</taxon>
        <taxon>Anguillidae</taxon>
        <taxon>Anguilla</taxon>
    </lineage>
</organism>
<dbReference type="InterPro" id="IPR040434">
    <property type="entry name" value="TSAP1"/>
</dbReference>
<dbReference type="Proteomes" id="UP001044222">
    <property type="component" value="Chromosome 9"/>
</dbReference>
<evidence type="ECO:0000256" key="7">
    <source>
        <dbReference type="ARBA" id="ARBA00022884"/>
    </source>
</evidence>
<evidence type="ECO:0000256" key="6">
    <source>
        <dbReference type="ARBA" id="ARBA00022737"/>
    </source>
</evidence>
<dbReference type="InterPro" id="IPR012677">
    <property type="entry name" value="Nucleotide-bd_a/b_plait_sf"/>
</dbReference>
<comment type="function">
    <text evidence="11">Involved in the early steps of selenocysteine biosynthesis and tRNA(Sec) charging to the later steps resulting in the cotranslational incorporation of selenocysteine into selenoproteins.</text>
</comment>
<dbReference type="Pfam" id="PF17654">
    <property type="entry name" value="Trnau1ap"/>
    <property type="match status" value="1"/>
</dbReference>
<evidence type="ECO:0000256" key="1">
    <source>
        <dbReference type="ARBA" id="ARBA00004123"/>
    </source>
</evidence>
<evidence type="ECO:0000313" key="14">
    <source>
        <dbReference type="EMBL" id="KAG5842933.1"/>
    </source>
</evidence>
<dbReference type="PANTHER" id="PTHR37457">
    <property type="entry name" value="TRNA SELENOCYSTEINE 1-ASSOCIATED PROTEIN 1-RELATED"/>
    <property type="match status" value="1"/>
</dbReference>
<dbReference type="Pfam" id="PF00076">
    <property type="entry name" value="RRM_1"/>
    <property type="match status" value="2"/>
</dbReference>
<accession>A0A9D3MC40</accession>
<dbReference type="InterPro" id="IPR000504">
    <property type="entry name" value="RRM_dom"/>
</dbReference>
<dbReference type="GO" id="GO:0005737">
    <property type="term" value="C:cytoplasm"/>
    <property type="evidence" value="ECO:0007669"/>
    <property type="project" value="UniProtKB-SubCell"/>
</dbReference>
<dbReference type="InterPro" id="IPR035979">
    <property type="entry name" value="RBD_domain_sf"/>
</dbReference>
<keyword evidence="15" id="KW-1185">Reference proteome</keyword>
<evidence type="ECO:0000256" key="4">
    <source>
        <dbReference type="ARBA" id="ARBA00016598"/>
    </source>
</evidence>
<dbReference type="GO" id="GO:0000049">
    <property type="term" value="F:tRNA binding"/>
    <property type="evidence" value="ECO:0007669"/>
    <property type="project" value="TreeGrafter"/>
</dbReference>
<dbReference type="FunFam" id="3.30.70.330:FF:000166">
    <property type="entry name" value="Trna selenocysteine 1-associated protein 1"/>
    <property type="match status" value="1"/>
</dbReference>
<dbReference type="PROSITE" id="PS50102">
    <property type="entry name" value="RRM"/>
    <property type="match status" value="2"/>
</dbReference>
<dbReference type="GO" id="GO:0005634">
    <property type="term" value="C:nucleus"/>
    <property type="evidence" value="ECO:0007669"/>
    <property type="project" value="UniProtKB-SubCell"/>
</dbReference>
<evidence type="ECO:0000256" key="2">
    <source>
        <dbReference type="ARBA" id="ARBA00004496"/>
    </source>
</evidence>
<dbReference type="AlphaFoldDB" id="A0A9D3MC40"/>
<dbReference type="FunFam" id="3.30.70.330:FF:000159">
    <property type="entry name" value="tRNA selenocysteine 1-associated protein 1"/>
    <property type="match status" value="1"/>
</dbReference>
<evidence type="ECO:0000256" key="11">
    <source>
        <dbReference type="ARBA" id="ARBA00055746"/>
    </source>
</evidence>